<accession>A0A9Q1K2X3</accession>
<comment type="caution">
    <text evidence="5">The sequence shown here is derived from an EMBL/GenBank/DDBJ whole genome shotgun (WGS) entry which is preliminary data.</text>
</comment>
<keyword evidence="4" id="KW-0804">Transcription</keyword>
<evidence type="ECO:0000256" key="2">
    <source>
        <dbReference type="ARBA" id="ARBA00022679"/>
    </source>
</evidence>
<dbReference type="Gene3D" id="1.10.1790.20">
    <property type="match status" value="1"/>
</dbReference>
<dbReference type="InterPro" id="IPR050254">
    <property type="entry name" value="RNA_pol_beta''_euk"/>
</dbReference>
<dbReference type="SUPFAM" id="SSF64484">
    <property type="entry name" value="beta and beta-prime subunits of DNA dependent RNA-polymerase"/>
    <property type="match status" value="2"/>
</dbReference>
<evidence type="ECO:0000256" key="3">
    <source>
        <dbReference type="ARBA" id="ARBA00022695"/>
    </source>
</evidence>
<keyword evidence="3" id="KW-0548">Nucleotidyltransferase</keyword>
<evidence type="ECO:0000313" key="5">
    <source>
        <dbReference type="EMBL" id="KAJ8435773.1"/>
    </source>
</evidence>
<keyword evidence="6" id="KW-1185">Reference proteome</keyword>
<dbReference type="PANTHER" id="PTHR34995:SF1">
    <property type="entry name" value="DNA-DIRECTED RNA POLYMERASE SUBUNIT BETA"/>
    <property type="match status" value="1"/>
</dbReference>
<evidence type="ECO:0000256" key="1">
    <source>
        <dbReference type="ARBA" id="ARBA00022478"/>
    </source>
</evidence>
<dbReference type="PANTHER" id="PTHR34995">
    <property type="entry name" value="DNA-DIRECTED RNA POLYMERASE SUBUNIT BETA"/>
    <property type="match status" value="1"/>
</dbReference>
<dbReference type="OrthoDB" id="1708467at2759"/>
<dbReference type="EMBL" id="JAKOGI010000388">
    <property type="protein sequence ID" value="KAJ8435773.1"/>
    <property type="molecule type" value="Genomic_DNA"/>
</dbReference>
<dbReference type="GO" id="GO:0016779">
    <property type="term" value="F:nucleotidyltransferase activity"/>
    <property type="evidence" value="ECO:0007669"/>
    <property type="project" value="UniProtKB-KW"/>
</dbReference>
<keyword evidence="2" id="KW-0808">Transferase</keyword>
<keyword evidence="1" id="KW-0240">DNA-directed RNA polymerase</keyword>
<gene>
    <name evidence="5" type="ORF">Cgig2_019192</name>
</gene>
<organism evidence="5 6">
    <name type="scientific">Carnegiea gigantea</name>
    <dbReference type="NCBI Taxonomy" id="171969"/>
    <lineage>
        <taxon>Eukaryota</taxon>
        <taxon>Viridiplantae</taxon>
        <taxon>Streptophyta</taxon>
        <taxon>Embryophyta</taxon>
        <taxon>Tracheophyta</taxon>
        <taxon>Spermatophyta</taxon>
        <taxon>Magnoliopsida</taxon>
        <taxon>eudicotyledons</taxon>
        <taxon>Gunneridae</taxon>
        <taxon>Pentapetalae</taxon>
        <taxon>Caryophyllales</taxon>
        <taxon>Cactineae</taxon>
        <taxon>Cactaceae</taxon>
        <taxon>Cactoideae</taxon>
        <taxon>Echinocereeae</taxon>
        <taxon>Carnegiea</taxon>
    </lineage>
</organism>
<sequence length="216" mass="25253">MGHCNLIYPGKNFDLLLANRRRNRFIIPFQLSQEQDKELTPLSLRLTHKCYFPLFAYFDDPRYRRKSSGITKYGTIEIHSIVKKEDLIEYRGVKEFRPKYLRQEMHILPRSSPIMVWNNSLIGVDTQIKRNLRSRVGGVPNINRTENRVKGLTIGAEITIAKSPHSLVNKIQKVYRSQGMQIHNRQIEIIVHQITSKVKVSEDGISNNFHDRSKQQ</sequence>
<name>A0A9Q1K2X3_9CARY</name>
<dbReference type="AlphaFoldDB" id="A0A9Q1K2X3"/>
<dbReference type="Proteomes" id="UP001153076">
    <property type="component" value="Unassembled WGS sequence"/>
</dbReference>
<proteinExistence type="predicted"/>
<reference evidence="5" key="1">
    <citation type="submission" date="2022-04" db="EMBL/GenBank/DDBJ databases">
        <title>Carnegiea gigantea Genome sequencing and assembly v2.</title>
        <authorList>
            <person name="Copetti D."/>
            <person name="Sanderson M.J."/>
            <person name="Burquez A."/>
            <person name="Wojciechowski M.F."/>
        </authorList>
    </citation>
    <scope>NUCLEOTIDE SEQUENCE</scope>
    <source>
        <strain evidence="5">SGP5-SGP5p</strain>
        <tissue evidence="5">Aerial part</tissue>
    </source>
</reference>
<evidence type="ECO:0000256" key="4">
    <source>
        <dbReference type="ARBA" id="ARBA00023163"/>
    </source>
</evidence>
<evidence type="ECO:0000313" key="6">
    <source>
        <dbReference type="Proteomes" id="UP001153076"/>
    </source>
</evidence>
<dbReference type="GO" id="GO:0000428">
    <property type="term" value="C:DNA-directed RNA polymerase complex"/>
    <property type="evidence" value="ECO:0007669"/>
    <property type="project" value="UniProtKB-KW"/>
</dbReference>
<protein>
    <submittedName>
        <fullName evidence="5">Uncharacterized protein</fullName>
    </submittedName>
</protein>